<dbReference type="InterPro" id="IPR036108">
    <property type="entry name" value="4pyrrol_syn_uPrphyn_synt_sf"/>
</dbReference>
<organism evidence="2 3">
    <name type="scientific">Bergeyella porcorum</name>
    <dbReference type="NCBI Taxonomy" id="1735111"/>
    <lineage>
        <taxon>Bacteria</taxon>
        <taxon>Pseudomonadati</taxon>
        <taxon>Bacteroidota</taxon>
        <taxon>Flavobacteriia</taxon>
        <taxon>Flavobacteriales</taxon>
        <taxon>Weeksellaceae</taxon>
        <taxon>Bergeyella</taxon>
    </lineage>
</organism>
<name>A0AAU0F0Z9_9FLAO</name>
<dbReference type="InterPro" id="IPR003754">
    <property type="entry name" value="4pyrrol_synth_uPrphyn_synth"/>
</dbReference>
<evidence type="ECO:0000313" key="2">
    <source>
        <dbReference type="EMBL" id="WOC51995.1"/>
    </source>
</evidence>
<protein>
    <recommendedName>
        <fullName evidence="1">Tetrapyrrole biosynthesis uroporphyrinogen III synthase domain-containing protein</fullName>
    </recommendedName>
</protein>
<dbReference type="Proteomes" id="UP001432059">
    <property type="component" value="Chromosome"/>
</dbReference>
<dbReference type="GO" id="GO:0004852">
    <property type="term" value="F:uroporphyrinogen-III synthase activity"/>
    <property type="evidence" value="ECO:0007669"/>
    <property type="project" value="InterPro"/>
</dbReference>
<proteinExistence type="predicted"/>
<reference evidence="2" key="1">
    <citation type="submission" date="2023-10" db="EMBL/GenBank/DDBJ databases">
        <title>Characterization and whole genome sequencing of a novel strain of Bergeyella porcorum QD2021 isolated from pig.</title>
        <authorList>
            <person name="Liu G."/>
            <person name="Chen C."/>
            <person name="Han X."/>
        </authorList>
    </citation>
    <scope>NUCLEOTIDE SEQUENCE</scope>
    <source>
        <strain evidence="2">QD2021</strain>
    </source>
</reference>
<gene>
    <name evidence="2" type="ORF">BPO_1348</name>
</gene>
<dbReference type="AlphaFoldDB" id="A0AAU0F0Z9"/>
<dbReference type="GO" id="GO:0033014">
    <property type="term" value="P:tetrapyrrole biosynthetic process"/>
    <property type="evidence" value="ECO:0007669"/>
    <property type="project" value="InterPro"/>
</dbReference>
<dbReference type="KEGG" id="bpor:BPO_1348"/>
<keyword evidence="3" id="KW-1185">Reference proteome</keyword>
<accession>A0AAU0F0Z9</accession>
<dbReference type="Pfam" id="PF02602">
    <property type="entry name" value="HEM4"/>
    <property type="match status" value="1"/>
</dbReference>
<dbReference type="Gene3D" id="3.40.50.10090">
    <property type="match status" value="1"/>
</dbReference>
<dbReference type="SUPFAM" id="SSF69618">
    <property type="entry name" value="HemD-like"/>
    <property type="match status" value="1"/>
</dbReference>
<feature type="domain" description="Tetrapyrrole biosynthesis uroporphyrinogen III synthase" evidence="1">
    <location>
        <begin position="4"/>
        <end position="53"/>
    </location>
</feature>
<dbReference type="EMBL" id="CP136426">
    <property type="protein sequence ID" value="WOC51995.1"/>
    <property type="molecule type" value="Genomic_DNA"/>
</dbReference>
<sequence length="91" mass="10645">MKKHAKDLADFIIQKSQGEKFLHFCGNLALDILDKTLPLQNINYKKVVVYETELTYPSLNTDDLMLWYSLAQAASRVFPNTILWKGRFYFL</sequence>
<evidence type="ECO:0000259" key="1">
    <source>
        <dbReference type="Pfam" id="PF02602"/>
    </source>
</evidence>
<evidence type="ECO:0000313" key="3">
    <source>
        <dbReference type="Proteomes" id="UP001432059"/>
    </source>
</evidence>